<protein>
    <submittedName>
        <fullName evidence="1">Uncharacterized protein</fullName>
    </submittedName>
</protein>
<evidence type="ECO:0000313" key="1">
    <source>
        <dbReference type="EMBL" id="KIE64113.1"/>
    </source>
</evidence>
<accession>A0A0C1V8D0</accession>
<reference evidence="1 2" key="1">
    <citation type="journal article" date="2014" name="G3 (Bethesda)">
        <title>Genome sequence of Candidatus Riesia pediculischaeffi, endosymbiont of chimpanzee lice, and genomic comparison of recently acquired endosymbionts from human and chimpanzee lice.</title>
        <authorList>
            <person name="Boyd B.M."/>
            <person name="Allen J.M."/>
            <person name="de Crecy-Lagard V."/>
            <person name="Reed D.L."/>
        </authorList>
    </citation>
    <scope>NUCLEOTIDE SEQUENCE [LARGE SCALE GENOMIC DNA]</scope>
    <source>
        <strain evidence="1 2">PTSU</strain>
    </source>
</reference>
<dbReference type="HOGENOM" id="CLU_3023516_0_0_6"/>
<dbReference type="AlphaFoldDB" id="A0A0C1V8D0"/>
<gene>
    <name evidence="1" type="ORF">P689_11984</name>
</gene>
<dbReference type="Proteomes" id="UP000054529">
    <property type="component" value="Unassembled WGS sequence"/>
</dbReference>
<proteinExistence type="predicted"/>
<evidence type="ECO:0000313" key="2">
    <source>
        <dbReference type="Proteomes" id="UP000054529"/>
    </source>
</evidence>
<dbReference type="EMBL" id="AWXV01000002">
    <property type="protein sequence ID" value="KIE64113.1"/>
    <property type="molecule type" value="Genomic_DNA"/>
</dbReference>
<comment type="caution">
    <text evidence="1">The sequence shown here is derived from an EMBL/GenBank/DDBJ whole genome shotgun (WGS) entry which is preliminary data.</text>
</comment>
<sequence length="55" mass="6705">MVLRKDIPSARIGRSIQREKIMTRKLITLFDIIWKGFIFQCRKFLHEIYECDFSL</sequence>
<name>A0A0C1V8D0_9ENTR</name>
<organism evidence="1 2">
    <name type="scientific">Candidatus Riesia pediculischaeffi PTSU</name>
    <dbReference type="NCBI Taxonomy" id="1401651"/>
    <lineage>
        <taxon>Bacteria</taxon>
        <taxon>Pseudomonadati</taxon>
        <taxon>Pseudomonadota</taxon>
        <taxon>Gammaproteobacteria</taxon>
        <taxon>Enterobacterales</taxon>
        <taxon>Enterobacteriaceae</taxon>
        <taxon>Candidatus Riesia</taxon>
    </lineage>
</organism>